<keyword evidence="17" id="KW-1185">Reference proteome</keyword>
<evidence type="ECO:0000259" key="15">
    <source>
        <dbReference type="PROSITE" id="PS50222"/>
    </source>
</evidence>
<gene>
    <name evidence="16" type="primary">PPEF1</name>
</gene>
<keyword evidence="5" id="KW-0677">Repeat</keyword>
<evidence type="ECO:0000256" key="3">
    <source>
        <dbReference type="ARBA" id="ARBA00008294"/>
    </source>
</evidence>
<accession>A0A8B9XNA4</accession>
<comment type="cofactor">
    <cofactor evidence="1">
        <name>Mn(2+)</name>
        <dbReference type="ChEBI" id="CHEBI:29035"/>
    </cofactor>
</comment>
<dbReference type="Pfam" id="PF08321">
    <property type="entry name" value="PPP5"/>
    <property type="match status" value="1"/>
</dbReference>
<comment type="cofactor">
    <cofactor evidence="2">
        <name>Mg(2+)</name>
        <dbReference type="ChEBI" id="CHEBI:18420"/>
    </cofactor>
</comment>
<dbReference type="InterPro" id="IPR004843">
    <property type="entry name" value="Calcineurin-like_PHP"/>
</dbReference>
<keyword evidence="9" id="KW-0904">Protein phosphatase</keyword>
<evidence type="ECO:0000256" key="9">
    <source>
        <dbReference type="ARBA" id="ARBA00022912"/>
    </source>
</evidence>
<dbReference type="Gene3D" id="1.10.238.10">
    <property type="entry name" value="EF-hand"/>
    <property type="match status" value="1"/>
</dbReference>
<dbReference type="Pfam" id="PF00149">
    <property type="entry name" value="Metallophos"/>
    <property type="match status" value="1"/>
</dbReference>
<dbReference type="PROSITE" id="PS00125">
    <property type="entry name" value="SER_THR_PHOSPHATASE"/>
    <property type="match status" value="1"/>
</dbReference>
<dbReference type="CDD" id="cd23767">
    <property type="entry name" value="IQCD"/>
    <property type="match status" value="1"/>
</dbReference>
<dbReference type="InterPro" id="IPR029052">
    <property type="entry name" value="Metallo-depent_PP-like"/>
</dbReference>
<dbReference type="CDD" id="cd00051">
    <property type="entry name" value="EFh"/>
    <property type="match status" value="1"/>
</dbReference>
<dbReference type="PROSITE" id="PS00018">
    <property type="entry name" value="EF_HAND_1"/>
    <property type="match status" value="2"/>
</dbReference>
<dbReference type="InterPro" id="IPR051134">
    <property type="entry name" value="PPP_phosphatase"/>
</dbReference>
<evidence type="ECO:0000256" key="8">
    <source>
        <dbReference type="ARBA" id="ARBA00022842"/>
    </source>
</evidence>
<dbReference type="Gene3D" id="3.60.21.10">
    <property type="match status" value="1"/>
</dbReference>
<reference evidence="16" key="2">
    <citation type="submission" date="2025-08" db="UniProtKB">
        <authorList>
            <consortium name="Ensembl"/>
        </authorList>
    </citation>
    <scope>IDENTIFICATION</scope>
</reference>
<evidence type="ECO:0000313" key="16">
    <source>
        <dbReference type="Ensembl" id="ENSBGRP00000025057.1"/>
    </source>
</evidence>
<dbReference type="PROSITE" id="PS50096">
    <property type="entry name" value="IQ"/>
    <property type="match status" value="1"/>
</dbReference>
<dbReference type="PANTHER" id="PTHR45668">
    <property type="entry name" value="SERINE/THREONINE-PROTEIN PHOSPHATASE 5-RELATED"/>
    <property type="match status" value="1"/>
</dbReference>
<evidence type="ECO:0000256" key="5">
    <source>
        <dbReference type="ARBA" id="ARBA00022737"/>
    </source>
</evidence>
<feature type="domain" description="EF-hand" evidence="15">
    <location>
        <begin position="563"/>
        <end position="598"/>
    </location>
</feature>
<dbReference type="GO" id="GO:0005506">
    <property type="term" value="F:iron ion binding"/>
    <property type="evidence" value="ECO:0007669"/>
    <property type="project" value="UniProtKB-UniRule"/>
</dbReference>
<dbReference type="SMART" id="SM00015">
    <property type="entry name" value="IQ"/>
    <property type="match status" value="1"/>
</dbReference>
<dbReference type="InterPro" id="IPR011992">
    <property type="entry name" value="EF-hand-dom_pair"/>
</dbReference>
<dbReference type="InterPro" id="IPR002048">
    <property type="entry name" value="EF_hand_dom"/>
</dbReference>
<dbReference type="GO" id="GO:0030145">
    <property type="term" value="F:manganese ion binding"/>
    <property type="evidence" value="ECO:0007669"/>
    <property type="project" value="UniProtKB-UniRule"/>
</dbReference>
<dbReference type="InterPro" id="IPR006186">
    <property type="entry name" value="Ser/Thr-sp_prot-phosphatase"/>
</dbReference>
<keyword evidence="6 13" id="KW-0378">Hydrolase</keyword>
<dbReference type="GO" id="GO:0004722">
    <property type="term" value="F:protein serine/threonine phosphatase activity"/>
    <property type="evidence" value="ECO:0007669"/>
    <property type="project" value="UniProtKB-EC"/>
</dbReference>
<proteinExistence type="inferred from homology"/>
<evidence type="ECO:0000256" key="6">
    <source>
        <dbReference type="ARBA" id="ARBA00022801"/>
    </source>
</evidence>
<feature type="domain" description="EF-hand" evidence="15">
    <location>
        <begin position="481"/>
        <end position="516"/>
    </location>
</feature>
<dbReference type="SMART" id="SM00156">
    <property type="entry name" value="PP2Ac"/>
    <property type="match status" value="1"/>
</dbReference>
<dbReference type="CDD" id="cd07420">
    <property type="entry name" value="MPP_RdgC"/>
    <property type="match status" value="1"/>
</dbReference>
<dbReference type="Pfam" id="PF13499">
    <property type="entry name" value="EF-hand_7"/>
    <property type="match status" value="1"/>
</dbReference>
<keyword evidence="8" id="KW-0460">Magnesium</keyword>
<evidence type="ECO:0000256" key="14">
    <source>
        <dbReference type="RuleBase" id="RU004273"/>
    </source>
</evidence>
<evidence type="ECO:0000256" key="4">
    <source>
        <dbReference type="ARBA" id="ARBA00022723"/>
    </source>
</evidence>
<sequence>MGCGTSSATKDKKSEKALKAALVIQNWYRGYSARLKTRQRYALTIFQSIEYADEQGQLQLSNFFSFMLENYTNVPEKEPGLVTRLFGSSIQDKDRQDYLGLIEIPDSYCGPRLQFPLTFTDIDLLIEAFKQQQILHAYYVLEVLFETKKVLQQMPNFTHTNTSPSKEITICGDLHGKLDDLFLIFYKNGLPSVTNPYVFNGDFVDRGKNSMEILMILFVSFLVYPNDLHLNRGNHEDFMMNMRYGFTKEILHKYKLHGKKILQILEEVYTWLPIGTIIDNEVLVIHGGISESTDLNLLHRIERNKMRSVLMPPIPMDGDRAEKKNKLGTATVALGIRTSGSFSEQLTKQEWEQVIDILWSDPRGKRGCYPNTNRGGGCYFGPDITSKILNKYQLKMLVRSHECKPEGYEICHDGKVITVFSASNYYEEGSNRGAYIRMSSGTTPRFFQYQITKATCFRPLYQRVNAIESSAIRMLKERMISRKTDLIRAFQLQDRNKSGKLSMGQWAFSMENVLGLNLPWRSLSSHLVTTDKDGNIDYMSGFQDVHIQKPVKEVQSLIETVYRYRSDLQIIFNIIDSDHSGLISMEEFRSMWKLFKSHYSVHIDDSQFDELAERMDLNKDGSIDFNEFLKAFYVVHKFDQLNKSDTKLI</sequence>
<evidence type="ECO:0000313" key="17">
    <source>
        <dbReference type="Proteomes" id="UP000694520"/>
    </source>
</evidence>
<dbReference type="SMART" id="SM00054">
    <property type="entry name" value="EFh"/>
    <property type="match status" value="3"/>
</dbReference>
<comment type="catalytic activity">
    <reaction evidence="11">
        <text>O-phospho-L-seryl-[protein] + H2O = L-seryl-[protein] + phosphate</text>
        <dbReference type="Rhea" id="RHEA:20629"/>
        <dbReference type="Rhea" id="RHEA-COMP:9863"/>
        <dbReference type="Rhea" id="RHEA-COMP:11604"/>
        <dbReference type="ChEBI" id="CHEBI:15377"/>
        <dbReference type="ChEBI" id="CHEBI:29999"/>
        <dbReference type="ChEBI" id="CHEBI:43474"/>
        <dbReference type="ChEBI" id="CHEBI:83421"/>
        <dbReference type="EC" id="3.1.3.16"/>
    </reaction>
</comment>
<dbReference type="PROSITE" id="PS50222">
    <property type="entry name" value="EF_HAND_2"/>
    <property type="match status" value="3"/>
</dbReference>
<reference evidence="16" key="1">
    <citation type="submission" date="2019-05" db="EMBL/GenBank/DDBJ databases">
        <authorList>
            <person name="Zhang S."/>
            <person name="Liu J."/>
        </authorList>
    </citation>
    <scope>NUCLEOTIDE SEQUENCE [LARGE SCALE GENOMIC DNA]</scope>
</reference>
<name>A0A8B9XNA4_BOSMU</name>
<organism evidence="16 17">
    <name type="scientific">Bos mutus grunniens</name>
    <name type="common">Wild yak</name>
    <name type="synonym">Bos grunniens</name>
    <dbReference type="NCBI Taxonomy" id="30521"/>
    <lineage>
        <taxon>Eukaryota</taxon>
        <taxon>Metazoa</taxon>
        <taxon>Chordata</taxon>
        <taxon>Craniata</taxon>
        <taxon>Vertebrata</taxon>
        <taxon>Euteleostomi</taxon>
        <taxon>Mammalia</taxon>
        <taxon>Eutheria</taxon>
        <taxon>Laurasiatheria</taxon>
        <taxon>Artiodactyla</taxon>
        <taxon>Ruminantia</taxon>
        <taxon>Pecora</taxon>
        <taxon>Bovidae</taxon>
        <taxon>Bovinae</taxon>
        <taxon>Bos</taxon>
    </lineage>
</organism>
<evidence type="ECO:0000256" key="13">
    <source>
        <dbReference type="PIRNR" id="PIRNR000912"/>
    </source>
</evidence>
<dbReference type="Ensembl" id="ENSBGRT00000028907.1">
    <property type="protein sequence ID" value="ENSBGRP00000025057.1"/>
    <property type="gene ID" value="ENSBGRG00000015703.1"/>
</dbReference>
<keyword evidence="4 13" id="KW-0479">Metal-binding</keyword>
<dbReference type="InterPro" id="IPR013235">
    <property type="entry name" value="PPP_dom"/>
</dbReference>
<evidence type="ECO:0000256" key="10">
    <source>
        <dbReference type="ARBA" id="ARBA00023211"/>
    </source>
</evidence>
<dbReference type="PANTHER" id="PTHR45668:SF1">
    <property type="entry name" value="SERINE_THREONINE-PROTEIN PHOSPHATASE WITH EF-HANDS 1"/>
    <property type="match status" value="1"/>
</dbReference>
<dbReference type="InterPro" id="IPR000048">
    <property type="entry name" value="IQ_motif_EF-hand-BS"/>
</dbReference>
<protein>
    <recommendedName>
        <fullName evidence="13">Serine/threonine-protein phosphatase with EF-hands</fullName>
        <ecNumber evidence="13">3.1.3.16</ecNumber>
    </recommendedName>
</protein>
<comment type="similarity">
    <text evidence="3 13 14">Belongs to the PPP phosphatase family.</text>
</comment>
<keyword evidence="10 13" id="KW-0464">Manganese</keyword>
<evidence type="ECO:0000256" key="7">
    <source>
        <dbReference type="ARBA" id="ARBA00022837"/>
    </source>
</evidence>
<evidence type="ECO:0000256" key="1">
    <source>
        <dbReference type="ARBA" id="ARBA00001936"/>
    </source>
</evidence>
<dbReference type="FunFam" id="1.10.238.10:FF:000164">
    <property type="entry name" value="Serine/threonine-protein phosphatase with EF-hands"/>
    <property type="match status" value="1"/>
</dbReference>
<feature type="domain" description="EF-hand" evidence="15">
    <location>
        <begin position="603"/>
        <end position="638"/>
    </location>
</feature>
<dbReference type="AlphaFoldDB" id="A0A8B9XNA4"/>
<dbReference type="PIRSF" id="PIRSF000912">
    <property type="entry name" value="PPEF"/>
    <property type="match status" value="1"/>
</dbReference>
<dbReference type="GO" id="GO:0050906">
    <property type="term" value="P:detection of stimulus involved in sensory perception"/>
    <property type="evidence" value="ECO:0007669"/>
    <property type="project" value="UniProtKB-UniRule"/>
</dbReference>
<keyword evidence="7" id="KW-0106">Calcium</keyword>
<dbReference type="GO" id="GO:0005509">
    <property type="term" value="F:calcium ion binding"/>
    <property type="evidence" value="ECO:0007669"/>
    <property type="project" value="UniProtKB-UniRule"/>
</dbReference>
<dbReference type="SUPFAM" id="SSF56300">
    <property type="entry name" value="Metallo-dependent phosphatases"/>
    <property type="match status" value="1"/>
</dbReference>
<dbReference type="EC" id="3.1.3.16" evidence="13"/>
<evidence type="ECO:0000256" key="11">
    <source>
        <dbReference type="ARBA" id="ARBA00047761"/>
    </source>
</evidence>
<evidence type="ECO:0000256" key="2">
    <source>
        <dbReference type="ARBA" id="ARBA00001946"/>
    </source>
</evidence>
<dbReference type="PRINTS" id="PR00114">
    <property type="entry name" value="STPHPHTASE"/>
</dbReference>
<dbReference type="Proteomes" id="UP000694520">
    <property type="component" value="Chromosome Y"/>
</dbReference>
<dbReference type="InterPro" id="IPR018247">
    <property type="entry name" value="EF_Hand_1_Ca_BS"/>
</dbReference>
<dbReference type="GeneTree" id="ENSGT00940000159830"/>
<evidence type="ECO:0000256" key="12">
    <source>
        <dbReference type="ARBA" id="ARBA00048336"/>
    </source>
</evidence>
<dbReference type="SUPFAM" id="SSF47473">
    <property type="entry name" value="EF-hand"/>
    <property type="match status" value="1"/>
</dbReference>
<dbReference type="InterPro" id="IPR012008">
    <property type="entry name" value="Ser/Thr-Pase_EF-hand_contain"/>
</dbReference>
<comment type="catalytic activity">
    <reaction evidence="12 13 14">
        <text>O-phospho-L-threonyl-[protein] + H2O = L-threonyl-[protein] + phosphate</text>
        <dbReference type="Rhea" id="RHEA:47004"/>
        <dbReference type="Rhea" id="RHEA-COMP:11060"/>
        <dbReference type="Rhea" id="RHEA-COMP:11605"/>
        <dbReference type="ChEBI" id="CHEBI:15377"/>
        <dbReference type="ChEBI" id="CHEBI:30013"/>
        <dbReference type="ChEBI" id="CHEBI:43474"/>
        <dbReference type="ChEBI" id="CHEBI:61977"/>
        <dbReference type="EC" id="3.1.3.16"/>
    </reaction>
</comment>
<reference evidence="16" key="3">
    <citation type="submission" date="2025-09" db="UniProtKB">
        <authorList>
            <consortium name="Ensembl"/>
        </authorList>
    </citation>
    <scope>IDENTIFICATION</scope>
</reference>